<proteinExistence type="predicted"/>
<evidence type="ECO:0000256" key="3">
    <source>
        <dbReference type="SAM" id="SignalP"/>
    </source>
</evidence>
<dbReference type="InterPro" id="IPR052720">
    <property type="entry name" value="Glycosyl_hydrolase_97"/>
</dbReference>
<gene>
    <name evidence="5" type="ORF">SAMN06296416_10824</name>
</gene>
<organism evidence="5 6">
    <name type="scientific">Pseudoxanthomonas wuyuanensis</name>
    <dbReference type="NCBI Taxonomy" id="1073196"/>
    <lineage>
        <taxon>Bacteria</taxon>
        <taxon>Pseudomonadati</taxon>
        <taxon>Pseudomonadota</taxon>
        <taxon>Gammaproteobacteria</taxon>
        <taxon>Lysobacterales</taxon>
        <taxon>Lysobacteraceae</taxon>
        <taxon>Pseudoxanthomonas</taxon>
    </lineage>
</organism>
<dbReference type="GO" id="GO:0030246">
    <property type="term" value="F:carbohydrate binding"/>
    <property type="evidence" value="ECO:0007669"/>
    <property type="project" value="InterPro"/>
</dbReference>
<dbReference type="InterPro" id="IPR000595">
    <property type="entry name" value="cNMP-bd_dom"/>
</dbReference>
<keyword evidence="2" id="KW-0326">Glycosidase</keyword>
<keyword evidence="6" id="KW-1185">Reference proteome</keyword>
<evidence type="ECO:0000256" key="1">
    <source>
        <dbReference type="ARBA" id="ARBA00022801"/>
    </source>
</evidence>
<name>A0A286DAX9_9GAMM</name>
<dbReference type="Gene3D" id="3.20.20.70">
    <property type="entry name" value="Aldolase class I"/>
    <property type="match status" value="1"/>
</dbReference>
<dbReference type="GO" id="GO:0016798">
    <property type="term" value="F:hydrolase activity, acting on glycosyl bonds"/>
    <property type="evidence" value="ECO:0007669"/>
    <property type="project" value="UniProtKB-KW"/>
</dbReference>
<dbReference type="Pfam" id="PF10566">
    <property type="entry name" value="Glyco_hydro_97"/>
    <property type="match status" value="1"/>
</dbReference>
<reference evidence="5 6" key="1">
    <citation type="submission" date="2017-09" db="EMBL/GenBank/DDBJ databases">
        <authorList>
            <person name="Ehlers B."/>
            <person name="Leendertz F.H."/>
        </authorList>
    </citation>
    <scope>NUCLEOTIDE SEQUENCE [LARGE SCALE GENOMIC DNA]</scope>
    <source>
        <strain evidence="5 6">CGMCC 1.10978</strain>
    </source>
</reference>
<dbReference type="EMBL" id="OCND01000008">
    <property type="protein sequence ID" value="SOD55804.1"/>
    <property type="molecule type" value="Genomic_DNA"/>
</dbReference>
<evidence type="ECO:0000313" key="5">
    <source>
        <dbReference type="EMBL" id="SOD55804.1"/>
    </source>
</evidence>
<dbReference type="PROSITE" id="PS50042">
    <property type="entry name" value="CNMP_BINDING_3"/>
    <property type="match status" value="1"/>
</dbReference>
<feature type="domain" description="Cyclic nucleotide-binding" evidence="4">
    <location>
        <begin position="40"/>
        <end position="102"/>
    </location>
</feature>
<dbReference type="AlphaFoldDB" id="A0A286DAX9"/>
<dbReference type="InterPro" id="IPR014718">
    <property type="entry name" value="GH-type_carb-bd"/>
</dbReference>
<feature type="signal peptide" evidence="3">
    <location>
        <begin position="1"/>
        <end position="32"/>
    </location>
</feature>
<dbReference type="PANTHER" id="PTHR35803:SF2">
    <property type="entry name" value="RETAINING ALPHA-GALACTOSIDASE"/>
    <property type="match status" value="1"/>
</dbReference>
<evidence type="ECO:0000313" key="6">
    <source>
        <dbReference type="Proteomes" id="UP000219374"/>
    </source>
</evidence>
<dbReference type="Gene3D" id="2.60.40.1180">
    <property type="entry name" value="Golgi alpha-mannosidase II"/>
    <property type="match status" value="1"/>
</dbReference>
<dbReference type="InterPro" id="IPR013785">
    <property type="entry name" value="Aldolase_TIM"/>
</dbReference>
<dbReference type="InterPro" id="IPR019563">
    <property type="entry name" value="GH97_catalytic"/>
</dbReference>
<protein>
    <submittedName>
        <fullName evidence="5">Alpha-glucosidase</fullName>
    </submittedName>
</protein>
<dbReference type="Proteomes" id="UP000219374">
    <property type="component" value="Unassembled WGS sequence"/>
</dbReference>
<feature type="chain" id="PRO_5013013042" evidence="3">
    <location>
        <begin position="33"/>
        <end position="648"/>
    </location>
</feature>
<accession>A0A286DAX9</accession>
<evidence type="ECO:0000259" key="4">
    <source>
        <dbReference type="PROSITE" id="PS50042"/>
    </source>
</evidence>
<keyword evidence="3" id="KW-0732">Signal</keyword>
<dbReference type="InterPro" id="IPR029483">
    <property type="entry name" value="GH97_C"/>
</dbReference>
<dbReference type="InterPro" id="IPR029486">
    <property type="entry name" value="GH97_N"/>
</dbReference>
<dbReference type="Pfam" id="PF14508">
    <property type="entry name" value="GH97_N"/>
    <property type="match status" value="1"/>
</dbReference>
<dbReference type="Pfam" id="PF14509">
    <property type="entry name" value="GH97_C"/>
    <property type="match status" value="1"/>
</dbReference>
<dbReference type="SUPFAM" id="SSF51445">
    <property type="entry name" value="(Trans)glycosidases"/>
    <property type="match status" value="1"/>
</dbReference>
<dbReference type="PANTHER" id="PTHR35803">
    <property type="entry name" value="GLUCAN 1,4-ALPHA-GLUCOSIDASE SUSB-RELATED"/>
    <property type="match status" value="1"/>
</dbReference>
<dbReference type="InterPro" id="IPR017853">
    <property type="entry name" value="GH"/>
</dbReference>
<dbReference type="Gene3D" id="2.70.98.10">
    <property type="match status" value="1"/>
</dbReference>
<evidence type="ECO:0000256" key="2">
    <source>
        <dbReference type="ARBA" id="ARBA00023295"/>
    </source>
</evidence>
<sequence>MKNEGYSVKMQKRLFAATAAVCWAAMTGTAVAGPQSVASPSGDAVIRIDDDGSGFSVLRRGETVIATSPLGLDLDGAPAFGALALESRQDTEEDRDIPLVATKASVARDRYRGATLTFRETDAPARRLIIDVRAYDDGVAFRYRIDDPAPVRLRGERTAFVPADDPSCLATEFDPSHEKPFERQRISELATDKGYDVPLVCATASGRSHYAITQSYLQGYTGASLWRQGAAMQVRLSAVPGREGPAYVSRGGLRTAWRVVMMADRAGDLIASPLVGNLNPPPQGDFSWVKPGKAAWNWWSGPSEGATAEMDAFRRYIDFAAESGLPYALLDAGWAWGSGPCCEAHPETDLTRPVDGVDMPALVRYAESKGVGLLLWVHWQHMAARMDEVLDTWVRWGIRGIKVDFMERDDQEMVDFHERIAAATAERRLLLNLHGAYMPAGLQRTYPNFITQEGVMGAEWNKWTPLITARHNLMLPYTRMLTGPMDYTPGGFRNRTPATFEVRDVLPFTQTTRGQALAMFVVYDSPLQMVADDPDAYRDAAGFEFIRRVPTAWDETRFLSGEPGRDIVLARRSGAAWYVGAMTADDARTARVPLDFLPEGRYRATVWEDGEAPDDVQRSERIVTARDALALHLSSAGGAAVILEPLGQ</sequence>
<keyword evidence="1" id="KW-0378">Hydrolase</keyword>
<dbReference type="InterPro" id="IPR013780">
    <property type="entry name" value="Glyco_hydro_b"/>
</dbReference>